<feature type="domain" description="SfsA N-terminal OB" evidence="2">
    <location>
        <begin position="19"/>
        <end position="82"/>
    </location>
</feature>
<dbReference type="Proteomes" id="UP000247476">
    <property type="component" value="Unassembled WGS sequence"/>
</dbReference>
<keyword evidence="4" id="KW-1185">Reference proteome</keyword>
<dbReference type="Pfam" id="PF17746">
    <property type="entry name" value="SfsA_N"/>
    <property type="match status" value="1"/>
</dbReference>
<name>A0A2V5KRJ1_9BACL</name>
<evidence type="ECO:0000259" key="2">
    <source>
        <dbReference type="Pfam" id="PF17746"/>
    </source>
</evidence>
<sequence length="232" mass="27064">MCGVFVNETIKGIFIKESKNRFLCTVLINGLVNECYVPSSSRIENYLELHNREVLLTKNQSKKKRTEYSLFAVKYYNKYILINLNMINSIVQFMIQENKLKTLSGFSIKREQLINRYKADLLLENEEGIRIVIEVKGIISSKQEVMFPSIYSERAILQLSRIKQLLQAGEKVSYIIVSLSPTVRRIILDDTYREYYHSFKECLELGMQVQAFSVNFHDGVITFGKRIRIIPL</sequence>
<dbReference type="PANTHER" id="PTHR30545">
    <property type="entry name" value="SUGAR FERMENTATION STIMULATION PROTEIN A"/>
    <property type="match status" value="1"/>
</dbReference>
<dbReference type="InterPro" id="IPR041465">
    <property type="entry name" value="SfsA_N"/>
</dbReference>
<dbReference type="PANTHER" id="PTHR30545:SF2">
    <property type="entry name" value="SUGAR FERMENTATION STIMULATION PROTEIN A"/>
    <property type="match status" value="1"/>
</dbReference>
<reference evidence="3 4" key="1">
    <citation type="submission" date="2018-05" db="EMBL/GenBank/DDBJ databases">
        <title>Paenibacillus flagellatus sp. nov., isolated from selenium mineral soil.</title>
        <authorList>
            <person name="Dai X."/>
        </authorList>
    </citation>
    <scope>NUCLEOTIDE SEQUENCE [LARGE SCALE GENOMIC DNA]</scope>
    <source>
        <strain evidence="3 4">DXL2</strain>
    </source>
</reference>
<organism evidence="3 4">
    <name type="scientific">Paenibacillus flagellatus</name>
    <dbReference type="NCBI Taxonomy" id="2211139"/>
    <lineage>
        <taxon>Bacteria</taxon>
        <taxon>Bacillati</taxon>
        <taxon>Bacillota</taxon>
        <taxon>Bacilli</taxon>
        <taxon>Bacillales</taxon>
        <taxon>Paenibacillaceae</taxon>
        <taxon>Paenibacillus</taxon>
    </lineage>
</organism>
<protein>
    <recommendedName>
        <fullName evidence="5">DNA/RNA nuclease SfsA</fullName>
    </recommendedName>
</protein>
<feature type="domain" description="Sugar fermentation stimulation protein C-terminal" evidence="1">
    <location>
        <begin position="87"/>
        <end position="217"/>
    </location>
</feature>
<dbReference type="Pfam" id="PF03749">
    <property type="entry name" value="SfsA"/>
    <property type="match status" value="1"/>
</dbReference>
<dbReference type="InterPro" id="IPR040452">
    <property type="entry name" value="SfsA_C"/>
</dbReference>
<evidence type="ECO:0000313" key="3">
    <source>
        <dbReference type="EMBL" id="PYI51476.1"/>
    </source>
</evidence>
<evidence type="ECO:0000259" key="1">
    <source>
        <dbReference type="Pfam" id="PF03749"/>
    </source>
</evidence>
<dbReference type="AlphaFoldDB" id="A0A2V5KRJ1"/>
<accession>A0A2V5KRJ1</accession>
<dbReference type="InterPro" id="IPR005224">
    <property type="entry name" value="SfsA"/>
</dbReference>
<evidence type="ECO:0000313" key="4">
    <source>
        <dbReference type="Proteomes" id="UP000247476"/>
    </source>
</evidence>
<comment type="caution">
    <text evidence="3">The sequence shown here is derived from an EMBL/GenBank/DDBJ whole genome shotgun (WGS) entry which is preliminary data.</text>
</comment>
<evidence type="ECO:0008006" key="5">
    <source>
        <dbReference type="Google" id="ProtNLM"/>
    </source>
</evidence>
<proteinExistence type="predicted"/>
<dbReference type="Gene3D" id="2.40.50.580">
    <property type="match status" value="1"/>
</dbReference>
<dbReference type="Gene3D" id="3.40.1350.60">
    <property type="match status" value="1"/>
</dbReference>
<dbReference type="EMBL" id="QJVJ01000012">
    <property type="protein sequence ID" value="PYI51476.1"/>
    <property type="molecule type" value="Genomic_DNA"/>
</dbReference>
<gene>
    <name evidence="3" type="ORF">DLM86_23910</name>
</gene>
<dbReference type="GO" id="GO:0003677">
    <property type="term" value="F:DNA binding"/>
    <property type="evidence" value="ECO:0007669"/>
    <property type="project" value="InterPro"/>
</dbReference>